<evidence type="ECO:0000256" key="7">
    <source>
        <dbReference type="ARBA" id="ARBA00049551"/>
    </source>
</evidence>
<comment type="function">
    <text evidence="8">Core subunit of the mitochondrial membrane respiratory chain NADH dehydrogenase (Complex I) which catalyzes electron transfer from NADH through the respiratory chain, using ubiquinone as an electron acceptor. Essential for the catalytic activity and assembly of complex I.</text>
</comment>
<dbReference type="CTD" id="4540"/>
<evidence type="ECO:0000256" key="1">
    <source>
        <dbReference type="ARBA" id="ARBA00004141"/>
    </source>
</evidence>
<dbReference type="RefSeq" id="YP_009408652.1">
    <property type="nucleotide sequence ID" value="NC_035489.1"/>
</dbReference>
<keyword evidence="8" id="KW-0813">Transport</keyword>
<dbReference type="GO" id="GO:0015990">
    <property type="term" value="P:electron transport coupled proton transport"/>
    <property type="evidence" value="ECO:0007669"/>
    <property type="project" value="TreeGrafter"/>
</dbReference>
<dbReference type="GO" id="GO:0016020">
    <property type="term" value="C:membrane"/>
    <property type="evidence" value="ECO:0007669"/>
    <property type="project" value="UniProtKB-SubCell"/>
</dbReference>
<keyword evidence="8" id="KW-0520">NAD</keyword>
<comment type="subcellular location">
    <subcellularLocation>
        <location evidence="1">Membrane</location>
        <topology evidence="1">Multi-pass membrane protein</topology>
    </subcellularLocation>
</comment>
<evidence type="ECO:0000313" key="11">
    <source>
        <dbReference type="EMBL" id="ANP26519.1"/>
    </source>
</evidence>
<keyword evidence="6 8" id="KW-0472">Membrane</keyword>
<evidence type="ECO:0000256" key="6">
    <source>
        <dbReference type="ARBA" id="ARBA00023136"/>
    </source>
</evidence>
<feature type="transmembrane region" description="Helical" evidence="8">
    <location>
        <begin position="175"/>
        <end position="193"/>
    </location>
</feature>
<proteinExistence type="inferred from homology"/>
<dbReference type="AlphaFoldDB" id="A0A342LD34"/>
<dbReference type="PANTHER" id="PTHR42829">
    <property type="entry name" value="NADH-UBIQUINONE OXIDOREDUCTASE CHAIN 5"/>
    <property type="match status" value="1"/>
</dbReference>
<gene>
    <name evidence="11" type="primary">ND5</name>
</gene>
<feature type="domain" description="NADH:quinone oxidoreductase/Mrp antiporter transmembrane" evidence="9">
    <location>
        <begin position="106"/>
        <end position="387"/>
    </location>
</feature>
<name>A0A342LD34_9GAST</name>
<dbReference type="GeneID" id="33868406"/>
<feature type="transmembrane region" description="Helical" evidence="8">
    <location>
        <begin position="374"/>
        <end position="392"/>
    </location>
</feature>
<dbReference type="PANTHER" id="PTHR42829:SF2">
    <property type="entry name" value="NADH-UBIQUINONE OXIDOREDUCTASE CHAIN 5"/>
    <property type="match status" value="1"/>
</dbReference>
<organism evidence="11">
    <name type="scientific">Elysia cornigera</name>
    <dbReference type="NCBI Taxonomy" id="698696"/>
    <lineage>
        <taxon>Eukaryota</taxon>
        <taxon>Metazoa</taxon>
        <taxon>Spiralia</taxon>
        <taxon>Lophotrochozoa</taxon>
        <taxon>Mollusca</taxon>
        <taxon>Gastropoda</taxon>
        <taxon>Heterobranchia</taxon>
        <taxon>Euthyneura</taxon>
        <taxon>Panpulmonata</taxon>
        <taxon>Sacoglossa</taxon>
        <taxon>Placobranchoidea</taxon>
        <taxon>Plakobranchidae</taxon>
        <taxon>Elysia</taxon>
    </lineage>
</organism>
<dbReference type="PRINTS" id="PR01434">
    <property type="entry name" value="NADHDHGNASE5"/>
</dbReference>
<feature type="transmembrane region" description="Helical" evidence="8">
    <location>
        <begin position="12"/>
        <end position="30"/>
    </location>
</feature>
<dbReference type="InterPro" id="IPR001516">
    <property type="entry name" value="Proton_antipo_N"/>
</dbReference>
<protein>
    <recommendedName>
        <fullName evidence="3 8">NADH-ubiquinone oxidoreductase chain 5</fullName>
        <ecNumber evidence="2 8">7.1.1.2</ecNumber>
    </recommendedName>
</protein>
<feature type="transmembrane region" description="Helical" evidence="8">
    <location>
        <begin position="333"/>
        <end position="354"/>
    </location>
</feature>
<dbReference type="GO" id="GO:0042773">
    <property type="term" value="P:ATP synthesis coupled electron transport"/>
    <property type="evidence" value="ECO:0007669"/>
    <property type="project" value="InterPro"/>
</dbReference>
<evidence type="ECO:0000259" key="9">
    <source>
        <dbReference type="Pfam" id="PF00361"/>
    </source>
</evidence>
<dbReference type="GO" id="GO:0003954">
    <property type="term" value="F:NADH dehydrogenase activity"/>
    <property type="evidence" value="ECO:0007669"/>
    <property type="project" value="TreeGrafter"/>
</dbReference>
<dbReference type="Pfam" id="PF00361">
    <property type="entry name" value="Proton_antipo_M"/>
    <property type="match status" value="1"/>
</dbReference>
<feature type="transmembrane region" description="Helical" evidence="8">
    <location>
        <begin position="269"/>
        <end position="295"/>
    </location>
</feature>
<feature type="transmembrane region" description="Helical" evidence="8">
    <location>
        <begin position="541"/>
        <end position="558"/>
    </location>
</feature>
<sequence>MLNTKSLKFSVILFSLFTLSFCCGMGAFLLEDSMILSVEIFEMSSSNFSFDMVFDKTSLSFASVVMIISSSVFSFSYNYMSEDPFKERFLWILLAFVASMNLLIFSGSVFFLFIGWDGLGITSFALIIYYQSFDSLSAGFQTLMINRIGDSLIVLSTFLFVVLGQFNFISLPNNYWVLALVLILLFAGLSKSAQYPFSSWLPAAMAAPTPVSALVHSSTLVTAGIFLIIRLSYWIPLSSEGCSVLLFCGAVTCLLGGWSATYENDLKKIIALSTLSQLGVMVFCLGLGLPFLSLFHLYTHALFKALLFIAAGHILMTSFGAQDIRLLGGVGMLMPFTSVVFGVSSFCLVGAPFLSAFYSKHMILEKMFMLSNSTFSVVLMLVATFFTAKYVSRSMKCILWSKSNYSVLSKSNNLSVILPMSVLSIGAIYSGKFIFLVDCSNLEMSYVSSTWGSLINLVTLVGVILGLFSSSAPKNNFFLSSMFFLTPMITLSSKMLSPMLKSVGSLDYGWLEPSYLLKSSMFISGSNLSSFFMWPNYHMSLLRSVSVMIMLFSIAYMFNF</sequence>
<feature type="transmembrane region" description="Helical" evidence="8">
    <location>
        <begin position="241"/>
        <end position="262"/>
    </location>
</feature>
<evidence type="ECO:0000256" key="5">
    <source>
        <dbReference type="ARBA" id="ARBA00022989"/>
    </source>
</evidence>
<feature type="transmembrane region" description="Helical" evidence="8">
    <location>
        <begin position="413"/>
        <end position="431"/>
    </location>
</feature>
<dbReference type="Pfam" id="PF00662">
    <property type="entry name" value="Proton_antipo_N"/>
    <property type="match status" value="1"/>
</dbReference>
<keyword evidence="8 11" id="KW-0496">Mitochondrion</keyword>
<dbReference type="InterPro" id="IPR003945">
    <property type="entry name" value="NU5C-like"/>
</dbReference>
<reference evidence="11" key="1">
    <citation type="journal article" date="2017" name="Genome Biol. Evol.">
        <title>Mitochondrial Genome Assemblies of Elysia timida and Elysia cornigera and the Response of Mitochondrion-Associated Metabolism during Starvation.</title>
        <authorList>
            <person name="Rauch C."/>
            <person name="Christa G."/>
            <person name="de Vries J."/>
            <person name="Woehle C."/>
            <person name="Gould S.B."/>
        </authorList>
    </citation>
    <scope>NUCLEOTIDE SEQUENCE</scope>
</reference>
<feature type="transmembrane region" description="Helical" evidence="8">
    <location>
        <begin position="89"/>
        <end position="114"/>
    </location>
</feature>
<evidence type="ECO:0000256" key="8">
    <source>
        <dbReference type="RuleBase" id="RU003404"/>
    </source>
</evidence>
<feature type="domain" description="NADH-Ubiquinone oxidoreductase (complex I) chain 5 N-terminal" evidence="10">
    <location>
        <begin position="42"/>
        <end position="89"/>
    </location>
</feature>
<accession>A0A342LD34</accession>
<dbReference type="GO" id="GO:0008137">
    <property type="term" value="F:NADH dehydrogenase (ubiquinone) activity"/>
    <property type="evidence" value="ECO:0007669"/>
    <property type="project" value="UniProtKB-EC"/>
</dbReference>
<feature type="transmembrane region" description="Helical" evidence="8">
    <location>
        <begin position="451"/>
        <end position="470"/>
    </location>
</feature>
<comment type="similarity">
    <text evidence="8">Belongs to the complex I subunit 5 family.</text>
</comment>
<geneLocation type="mitochondrion" evidence="11"/>
<feature type="transmembrane region" description="Helical" evidence="8">
    <location>
        <begin position="301"/>
        <end position="321"/>
    </location>
</feature>
<feature type="transmembrane region" description="Helical" evidence="8">
    <location>
        <begin position="152"/>
        <end position="169"/>
    </location>
</feature>
<feature type="transmembrane region" description="Helical" evidence="8">
    <location>
        <begin position="58"/>
        <end position="77"/>
    </location>
</feature>
<keyword evidence="8" id="KW-0830">Ubiquinone</keyword>
<feature type="transmembrane region" description="Helical" evidence="8">
    <location>
        <begin position="214"/>
        <end position="235"/>
    </location>
</feature>
<keyword evidence="4 8" id="KW-0812">Transmembrane</keyword>
<evidence type="ECO:0000256" key="2">
    <source>
        <dbReference type="ARBA" id="ARBA00012944"/>
    </source>
</evidence>
<evidence type="ECO:0000256" key="4">
    <source>
        <dbReference type="ARBA" id="ARBA00022692"/>
    </source>
</evidence>
<dbReference type="EMBL" id="KU174945">
    <property type="protein sequence ID" value="ANP26519.1"/>
    <property type="molecule type" value="Genomic_DNA"/>
</dbReference>
<keyword evidence="5 8" id="KW-1133">Transmembrane helix</keyword>
<evidence type="ECO:0000256" key="3">
    <source>
        <dbReference type="ARBA" id="ARBA00021096"/>
    </source>
</evidence>
<dbReference type="InterPro" id="IPR001750">
    <property type="entry name" value="ND/Mrp_TM"/>
</dbReference>
<dbReference type="EC" id="7.1.1.2" evidence="2 8"/>
<evidence type="ECO:0000259" key="10">
    <source>
        <dbReference type="Pfam" id="PF00662"/>
    </source>
</evidence>
<comment type="catalytic activity">
    <reaction evidence="7 8">
        <text>a ubiquinone + NADH + 5 H(+)(in) = a ubiquinol + NAD(+) + 4 H(+)(out)</text>
        <dbReference type="Rhea" id="RHEA:29091"/>
        <dbReference type="Rhea" id="RHEA-COMP:9565"/>
        <dbReference type="Rhea" id="RHEA-COMP:9566"/>
        <dbReference type="ChEBI" id="CHEBI:15378"/>
        <dbReference type="ChEBI" id="CHEBI:16389"/>
        <dbReference type="ChEBI" id="CHEBI:17976"/>
        <dbReference type="ChEBI" id="CHEBI:57540"/>
        <dbReference type="ChEBI" id="CHEBI:57945"/>
        <dbReference type="EC" id="7.1.1.2"/>
    </reaction>
</comment>